<dbReference type="RefSeq" id="WP_095716793.1">
    <property type="nucleotide sequence ID" value="NZ_NTGA01000001.1"/>
</dbReference>
<keyword evidence="3" id="KW-0677">Repeat</keyword>
<dbReference type="InterPro" id="IPR043519">
    <property type="entry name" value="NT_sf"/>
</dbReference>
<dbReference type="OrthoDB" id="9758038at2"/>
<evidence type="ECO:0000313" key="11">
    <source>
        <dbReference type="Proteomes" id="UP000218810"/>
    </source>
</evidence>
<keyword evidence="5" id="KW-0460">Magnesium</keyword>
<dbReference type="PROSITE" id="PS51831">
    <property type="entry name" value="HD"/>
    <property type="match status" value="1"/>
</dbReference>
<dbReference type="SUPFAM" id="SSF109604">
    <property type="entry name" value="HD-domain/PDEase-like"/>
    <property type="match status" value="1"/>
</dbReference>
<keyword evidence="4" id="KW-0378">Hydrolase</keyword>
<accession>A0A2A2WUP4</accession>
<dbReference type="GO" id="GO:0008773">
    <property type="term" value="F:[protein-PII] uridylyltransferase activity"/>
    <property type="evidence" value="ECO:0007669"/>
    <property type="project" value="InterPro"/>
</dbReference>
<feature type="domain" description="HD" evidence="9">
    <location>
        <begin position="427"/>
        <end position="535"/>
    </location>
</feature>
<evidence type="ECO:0000256" key="7">
    <source>
        <dbReference type="SAM" id="MobiDB-lite"/>
    </source>
</evidence>
<evidence type="ECO:0000256" key="3">
    <source>
        <dbReference type="ARBA" id="ARBA00022737"/>
    </source>
</evidence>
<dbReference type="InterPro" id="IPR013546">
    <property type="entry name" value="PII_UdlTrfase/GS_AdlTrfase"/>
</dbReference>
<comment type="caution">
    <text evidence="10">The sequence shown here is derived from an EMBL/GenBank/DDBJ whole genome shotgun (WGS) entry which is preliminary data.</text>
</comment>
<organism evidence="10 11">
    <name type="scientific">Dietzia natronolimnaea</name>
    <dbReference type="NCBI Taxonomy" id="161920"/>
    <lineage>
        <taxon>Bacteria</taxon>
        <taxon>Bacillati</taxon>
        <taxon>Actinomycetota</taxon>
        <taxon>Actinomycetes</taxon>
        <taxon>Mycobacteriales</taxon>
        <taxon>Dietziaceae</taxon>
        <taxon>Dietzia</taxon>
    </lineage>
</organism>
<dbReference type="Pfam" id="PF01966">
    <property type="entry name" value="HD"/>
    <property type="match status" value="1"/>
</dbReference>
<protein>
    <submittedName>
        <fullName evidence="10">[protein-PII] uridylyltransferase</fullName>
    </submittedName>
</protein>
<evidence type="ECO:0000313" key="10">
    <source>
        <dbReference type="EMBL" id="PAY24939.1"/>
    </source>
</evidence>
<evidence type="ECO:0000256" key="6">
    <source>
        <dbReference type="ARBA" id="ARBA00023268"/>
    </source>
</evidence>
<dbReference type="InterPro" id="IPR006674">
    <property type="entry name" value="HD_domain"/>
</dbReference>
<feature type="domain" description="ACT" evidence="8">
    <location>
        <begin position="714"/>
        <end position="791"/>
    </location>
</feature>
<dbReference type="InterPro" id="IPR003607">
    <property type="entry name" value="HD/PDEase_dom"/>
</dbReference>
<dbReference type="PIRSF" id="PIRSF006288">
    <property type="entry name" value="PII_uridyltransf"/>
    <property type="match status" value="1"/>
</dbReference>
<evidence type="ECO:0000259" key="9">
    <source>
        <dbReference type="PROSITE" id="PS51831"/>
    </source>
</evidence>
<dbReference type="Gene3D" id="3.30.460.10">
    <property type="entry name" value="Beta Polymerase, domain 2"/>
    <property type="match status" value="1"/>
</dbReference>
<evidence type="ECO:0000256" key="2">
    <source>
        <dbReference type="ARBA" id="ARBA00022695"/>
    </source>
</evidence>
<dbReference type="Gene3D" id="1.10.3090.10">
    <property type="entry name" value="cca-adding enzyme, domain 2"/>
    <property type="match status" value="1"/>
</dbReference>
<gene>
    <name evidence="10" type="ORF">CEY15_00235</name>
</gene>
<sequence length="791" mass="83894">MSLTGDGERAMALRDGREQILSATTADLPAAHLRDALCELYEMELGRLAEEAGIGPGSGFALVAFGGLGRREVLPYSDLDLVLVHERRPDRDVGEIADAMWYPLWDSGVGLDHSVRTVDQCLAVAAADVSVGLSLLDARVIAGDADLGALVVDGARRQWRDQIASRFDDLVAAAVARRQRSGVIAHRSEPDLKNGVGGLRDSQLVTALAVAHLSDGRPVVPGGLTAAHRLVLDARTELHRVSGRPREVLHAEYGDEVGLALGLGDRFDLARALSDASRTIAFTADQAIRGSCASLSSRGLTGLLRRSPVRRPLDDGVVEHAGEVALARNARVTEDPWLPLRVAAAAARFGLPVAGSTLGVLVERSPVPEGRWPAEALSDLLVLLGSGEGQVPVIEALDRSGLWERMLPEWSGVRDLPARDRAHVYTVDRHLVQTAVEASRLTTSVARADLLLLSALLHDLGKSREGDHSETGAEMVGPIVRRMGLDPADVDTLVRIVRHHLLLAVTATRRDPSDPATADSVLTTLEQDATAFDVLATLTEADSLATGPTVWTPGRARAHSMLVDACRDRLGSQPGAVEAPTVDATRPHGPPDVVVEMRPAGTGTNHELTLVVPGSGKSLAVTAEVLAAHRLEIVDGEIDLRPPGGVRAKMTVSTRFGDPVDPKVLRQDLRRAVDSGVAASLRAALARNASRMIGPPQARSSVLVNRRTDAEGILLEVRAEDRPGLFAKVIAAILAKGARIDWVVVRTRGAAVEDVFALSGPGAVLSTATEVESLLPRRDPATPGVGRADTL</sequence>
<dbReference type="InterPro" id="IPR010043">
    <property type="entry name" value="UTase/UR"/>
</dbReference>
<evidence type="ECO:0000259" key="8">
    <source>
        <dbReference type="PROSITE" id="PS51671"/>
    </source>
</evidence>
<dbReference type="AlphaFoldDB" id="A0A2A2WUP4"/>
<keyword evidence="2 10" id="KW-0548">Nucleotidyltransferase</keyword>
<evidence type="ECO:0000256" key="1">
    <source>
        <dbReference type="ARBA" id="ARBA00022679"/>
    </source>
</evidence>
<proteinExistence type="predicted"/>
<keyword evidence="1 10" id="KW-0808">Transferase</keyword>
<keyword evidence="11" id="KW-1185">Reference proteome</keyword>
<dbReference type="CDD" id="cd05401">
    <property type="entry name" value="NT_GlnE_GlnD_like"/>
    <property type="match status" value="1"/>
</dbReference>
<dbReference type="SMART" id="SM00471">
    <property type="entry name" value="HDc"/>
    <property type="match status" value="1"/>
</dbReference>
<dbReference type="SUPFAM" id="SSF81301">
    <property type="entry name" value="Nucleotidyltransferase"/>
    <property type="match status" value="1"/>
</dbReference>
<dbReference type="PANTHER" id="PTHR47320">
    <property type="entry name" value="BIFUNCTIONAL URIDYLYLTRANSFERASE/URIDYLYL-REMOVING ENZYME"/>
    <property type="match status" value="1"/>
</dbReference>
<dbReference type="GO" id="GO:0016787">
    <property type="term" value="F:hydrolase activity"/>
    <property type="evidence" value="ECO:0007669"/>
    <property type="project" value="UniProtKB-KW"/>
</dbReference>
<dbReference type="Pfam" id="PF08335">
    <property type="entry name" value="GlnD_UR_UTase"/>
    <property type="match status" value="1"/>
</dbReference>
<keyword evidence="6" id="KW-0511">Multifunctional enzyme</keyword>
<reference evidence="11" key="1">
    <citation type="submission" date="2017-09" db="EMBL/GenBank/DDBJ databases">
        <authorList>
            <person name="Zhang Y."/>
            <person name="Huang X."/>
            <person name="Liu J."/>
            <person name="Lu L."/>
            <person name="Peng K."/>
        </authorList>
    </citation>
    <scope>NUCLEOTIDE SEQUENCE [LARGE SCALE GENOMIC DNA]</scope>
    <source>
        <strain evidence="11">S-XJ-1</strain>
    </source>
</reference>
<dbReference type="EMBL" id="NTGA01000001">
    <property type="protein sequence ID" value="PAY24939.1"/>
    <property type="molecule type" value="Genomic_DNA"/>
</dbReference>
<dbReference type="Proteomes" id="UP000218810">
    <property type="component" value="Unassembled WGS sequence"/>
</dbReference>
<dbReference type="NCBIfam" id="NF002895">
    <property type="entry name" value="PRK03381.1"/>
    <property type="match status" value="1"/>
</dbReference>
<evidence type="ECO:0000256" key="4">
    <source>
        <dbReference type="ARBA" id="ARBA00022801"/>
    </source>
</evidence>
<dbReference type="PROSITE" id="PS51671">
    <property type="entry name" value="ACT"/>
    <property type="match status" value="1"/>
</dbReference>
<feature type="region of interest" description="Disordered" evidence="7">
    <location>
        <begin position="573"/>
        <end position="592"/>
    </location>
</feature>
<dbReference type="PANTHER" id="PTHR47320:SF1">
    <property type="entry name" value="BIFUNCTIONAL URIDYLYLTRANSFERASE_URIDYLYL-REMOVING ENZYME"/>
    <property type="match status" value="1"/>
</dbReference>
<evidence type="ECO:0000256" key="5">
    <source>
        <dbReference type="ARBA" id="ARBA00022842"/>
    </source>
</evidence>
<dbReference type="InterPro" id="IPR002912">
    <property type="entry name" value="ACT_dom"/>
</dbReference>
<name>A0A2A2WUP4_9ACTN</name>